<sequence>MAHDGDIGGIPAEGFNVFLHPLQPDLAIIDTAVSVRFIAGKLNKTFKSHAIAQLDLDYSLQGIGGAFGAWIFMRAGFKAAAVDIDHHGMIRTWPGIFRRGDAQCDFVWAHHGGIELALWLKCCWVSRGEARF</sequence>
<protein>
    <submittedName>
        <fullName evidence="1">Uncharacterized protein</fullName>
    </submittedName>
</protein>
<evidence type="ECO:0000313" key="1">
    <source>
        <dbReference type="EMBL" id="EFG80308.1"/>
    </source>
</evidence>
<keyword evidence="2" id="KW-1185">Reference proteome</keyword>
<evidence type="ECO:0000313" key="2">
    <source>
        <dbReference type="Proteomes" id="UP000006015"/>
    </source>
</evidence>
<dbReference type="Proteomes" id="UP000006015">
    <property type="component" value="Unassembled WGS sequence"/>
</dbReference>
<accession>A0ABN0AC13</accession>
<reference evidence="1 2" key="1">
    <citation type="submission" date="2010-04" db="EMBL/GenBank/DDBJ databases">
        <authorList>
            <person name="Weinstock G."/>
            <person name="Sodergren E."/>
            <person name="Clifton S."/>
            <person name="Fulton L."/>
            <person name="Fulton B."/>
            <person name="Courtney L."/>
            <person name="Fronick C."/>
            <person name="Harrison M."/>
            <person name="Strong C."/>
            <person name="Farmer C."/>
            <person name="Delahaunty K."/>
            <person name="Markovic C."/>
            <person name="Hall O."/>
            <person name="Minx P."/>
            <person name="Tomlinson C."/>
            <person name="Mitreva M."/>
            <person name="Hou S."/>
            <person name="Wollam A."/>
            <person name="Pepin K.H."/>
            <person name="Johnson M."/>
            <person name="Bhonagiri V."/>
            <person name="Zhang X."/>
            <person name="Suruliraj S."/>
            <person name="Warren W."/>
            <person name="Chinwalla A."/>
            <person name="Mardis E.R."/>
            <person name="Wilson R.K."/>
        </authorList>
    </citation>
    <scope>NUCLEOTIDE SEQUENCE [LARGE SCALE GENOMIC DNA]</scope>
    <source>
        <strain evidence="1 2">DSM 20306</strain>
    </source>
</reference>
<gene>
    <name evidence="1" type="ORF">HMPREF0281_02402</name>
</gene>
<name>A0ABN0AC13_CORAM</name>
<organism evidence="1 2">
    <name type="scientific">Corynebacterium ammoniagenes DSM 20306</name>
    <dbReference type="NCBI Taxonomy" id="649754"/>
    <lineage>
        <taxon>Bacteria</taxon>
        <taxon>Bacillati</taxon>
        <taxon>Actinomycetota</taxon>
        <taxon>Actinomycetes</taxon>
        <taxon>Mycobacteriales</taxon>
        <taxon>Corynebacteriaceae</taxon>
        <taxon>Corynebacterium</taxon>
    </lineage>
</organism>
<comment type="caution">
    <text evidence="1">The sequence shown here is derived from an EMBL/GenBank/DDBJ whole genome shotgun (WGS) entry which is preliminary data.</text>
</comment>
<dbReference type="EMBL" id="ADNS01000031">
    <property type="protein sequence ID" value="EFG80308.1"/>
    <property type="molecule type" value="Genomic_DNA"/>
</dbReference>
<proteinExistence type="predicted"/>